<keyword evidence="5 7" id="KW-1133">Transmembrane helix</keyword>
<dbReference type="GO" id="GO:0016887">
    <property type="term" value="F:ATP hydrolysis activity"/>
    <property type="evidence" value="ECO:0007669"/>
    <property type="project" value="InterPro"/>
</dbReference>
<dbReference type="InterPro" id="IPR039421">
    <property type="entry name" value="Type_1_exporter"/>
</dbReference>
<dbReference type="PANTHER" id="PTHR43394:SF1">
    <property type="entry name" value="ATP-BINDING CASSETTE SUB-FAMILY B MEMBER 10, MITOCHONDRIAL"/>
    <property type="match status" value="1"/>
</dbReference>
<keyword evidence="2 7" id="KW-0812">Transmembrane</keyword>
<name>A0A2K4ZC70_9FIRM</name>
<dbReference type="RefSeq" id="WP_103238156.1">
    <property type="nucleotide sequence ID" value="NZ_JANJZD010000003.1"/>
</dbReference>
<evidence type="ECO:0000256" key="1">
    <source>
        <dbReference type="ARBA" id="ARBA00004651"/>
    </source>
</evidence>
<evidence type="ECO:0000256" key="3">
    <source>
        <dbReference type="ARBA" id="ARBA00022741"/>
    </source>
</evidence>
<accession>A0A2K4ZC70</accession>
<evidence type="ECO:0000259" key="9">
    <source>
        <dbReference type="PROSITE" id="PS50929"/>
    </source>
</evidence>
<feature type="transmembrane region" description="Helical" evidence="7">
    <location>
        <begin position="139"/>
        <end position="156"/>
    </location>
</feature>
<dbReference type="PROSITE" id="PS50893">
    <property type="entry name" value="ABC_TRANSPORTER_2"/>
    <property type="match status" value="1"/>
</dbReference>
<dbReference type="Gene3D" id="1.20.1560.10">
    <property type="entry name" value="ABC transporter type 1, transmembrane domain"/>
    <property type="match status" value="1"/>
</dbReference>
<evidence type="ECO:0000256" key="7">
    <source>
        <dbReference type="SAM" id="Phobius"/>
    </source>
</evidence>
<organism evidence="10 11">
    <name type="scientific">Acetatifactor muris</name>
    <dbReference type="NCBI Taxonomy" id="879566"/>
    <lineage>
        <taxon>Bacteria</taxon>
        <taxon>Bacillati</taxon>
        <taxon>Bacillota</taxon>
        <taxon>Clostridia</taxon>
        <taxon>Lachnospirales</taxon>
        <taxon>Lachnospiraceae</taxon>
        <taxon>Acetatifactor</taxon>
    </lineage>
</organism>
<dbReference type="EMBL" id="OFSM01000003">
    <property type="protein sequence ID" value="SOY28051.1"/>
    <property type="molecule type" value="Genomic_DNA"/>
</dbReference>
<feature type="domain" description="ABC transmembrane type-1" evidence="9">
    <location>
        <begin position="4"/>
        <end position="284"/>
    </location>
</feature>
<evidence type="ECO:0000256" key="4">
    <source>
        <dbReference type="ARBA" id="ARBA00022840"/>
    </source>
</evidence>
<keyword evidence="11" id="KW-1185">Reference proteome</keyword>
<evidence type="ECO:0000313" key="10">
    <source>
        <dbReference type="EMBL" id="SOY28051.1"/>
    </source>
</evidence>
<dbReference type="PANTHER" id="PTHR43394">
    <property type="entry name" value="ATP-DEPENDENT PERMEASE MDL1, MITOCHONDRIAL"/>
    <property type="match status" value="1"/>
</dbReference>
<proteinExistence type="predicted"/>
<dbReference type="Gene3D" id="3.40.50.300">
    <property type="entry name" value="P-loop containing nucleotide triphosphate hydrolases"/>
    <property type="match status" value="1"/>
</dbReference>
<dbReference type="AlphaFoldDB" id="A0A2K4ZC70"/>
<sequence>MYCICIVLILLTASFNVILSMLIEKSINISLAYEKGSLYWYLLFMMVTVLLYFLLLFIKMNLQVAISESRKMKLRNIIMEKALDSSKNSQMSADLSHINKLIFYDSKIVANREKEVVFKFMEIAFSVFGGLAYLYLSNFYIGLASTLLLFLFLYFSNKYSNVIRKLNARAIEISEAISGLFYDIFEASELIKIYQGRGFFTRRFEKGETEKEENVLRLDYKKSMLKAFTVLGIMTLQITTILIACFLLDVSKNAGMIVGMINVLIGSIFYPLIDIQDVIIAKNEYTNSAGRINAFVSSDSVEYPGDIPQESGEIKKIAFDNVSFRYAQDCSIAYENFEFGKKEIVAVYGESGTGKTTIANLILNRLQPEQGEITVTDASGHIHKLDDRLKVSYLSSGNNLLRTSIIDNLRMGNEEIGEEEVINALKELNLFDKISESSAGINAVIGMEIDFSEGEKRRLCLIRAMLQAEDFVILDEPFASIDKDNIKGALKFISARRDRLGIIVISHDKDLDSIADRTYIIRGRKAL</sequence>
<dbReference type="GO" id="GO:0005886">
    <property type="term" value="C:plasma membrane"/>
    <property type="evidence" value="ECO:0007669"/>
    <property type="project" value="UniProtKB-SubCell"/>
</dbReference>
<evidence type="ECO:0000256" key="6">
    <source>
        <dbReference type="ARBA" id="ARBA00023136"/>
    </source>
</evidence>
<dbReference type="InterPro" id="IPR003593">
    <property type="entry name" value="AAA+_ATPase"/>
</dbReference>
<dbReference type="InterPro" id="IPR011527">
    <property type="entry name" value="ABC1_TM_dom"/>
</dbReference>
<keyword evidence="6 7" id="KW-0472">Membrane</keyword>
<evidence type="ECO:0000256" key="5">
    <source>
        <dbReference type="ARBA" id="ARBA00022989"/>
    </source>
</evidence>
<feature type="transmembrane region" description="Helical" evidence="7">
    <location>
        <begin position="254"/>
        <end position="273"/>
    </location>
</feature>
<evidence type="ECO:0000256" key="2">
    <source>
        <dbReference type="ARBA" id="ARBA00022692"/>
    </source>
</evidence>
<dbReference type="Pfam" id="PF00005">
    <property type="entry name" value="ABC_tran"/>
    <property type="match status" value="1"/>
</dbReference>
<dbReference type="SUPFAM" id="SSF90123">
    <property type="entry name" value="ABC transporter transmembrane region"/>
    <property type="match status" value="1"/>
</dbReference>
<feature type="transmembrane region" description="Helical" evidence="7">
    <location>
        <begin position="39"/>
        <end position="62"/>
    </location>
</feature>
<evidence type="ECO:0000313" key="11">
    <source>
        <dbReference type="Proteomes" id="UP000236311"/>
    </source>
</evidence>
<dbReference type="InterPro" id="IPR003439">
    <property type="entry name" value="ABC_transporter-like_ATP-bd"/>
</dbReference>
<feature type="domain" description="ABC transporter" evidence="8">
    <location>
        <begin position="317"/>
        <end position="527"/>
    </location>
</feature>
<dbReference type="GO" id="GO:0005524">
    <property type="term" value="F:ATP binding"/>
    <property type="evidence" value="ECO:0007669"/>
    <property type="project" value="UniProtKB-KW"/>
</dbReference>
<dbReference type="GO" id="GO:0015421">
    <property type="term" value="F:ABC-type oligopeptide transporter activity"/>
    <property type="evidence" value="ECO:0007669"/>
    <property type="project" value="TreeGrafter"/>
</dbReference>
<dbReference type="InterPro" id="IPR036640">
    <property type="entry name" value="ABC1_TM_sf"/>
</dbReference>
<gene>
    <name evidence="10" type="primary">hlyB</name>
    <name evidence="10" type="ORF">AMURIS_00756</name>
</gene>
<dbReference type="InterPro" id="IPR027417">
    <property type="entry name" value="P-loop_NTPase"/>
</dbReference>
<dbReference type="SUPFAM" id="SSF52540">
    <property type="entry name" value="P-loop containing nucleoside triphosphate hydrolases"/>
    <property type="match status" value="1"/>
</dbReference>
<evidence type="ECO:0000259" key="8">
    <source>
        <dbReference type="PROSITE" id="PS50893"/>
    </source>
</evidence>
<comment type="subcellular location">
    <subcellularLocation>
        <location evidence="1">Cell membrane</location>
        <topology evidence="1">Multi-pass membrane protein</topology>
    </subcellularLocation>
</comment>
<keyword evidence="3" id="KW-0547">Nucleotide-binding</keyword>
<dbReference type="SMART" id="SM00382">
    <property type="entry name" value="AAA"/>
    <property type="match status" value="1"/>
</dbReference>
<protein>
    <submittedName>
        <fullName evidence="10">Alpha-hemolysin translocation ATP-binding protein HlyB</fullName>
    </submittedName>
</protein>
<dbReference type="Pfam" id="PF00664">
    <property type="entry name" value="ABC_membrane"/>
    <property type="match status" value="1"/>
</dbReference>
<dbReference type="Proteomes" id="UP000236311">
    <property type="component" value="Unassembled WGS sequence"/>
</dbReference>
<keyword evidence="4 10" id="KW-0067">ATP-binding</keyword>
<dbReference type="PROSITE" id="PS50929">
    <property type="entry name" value="ABC_TM1F"/>
    <property type="match status" value="1"/>
</dbReference>
<reference evidence="10 11" key="1">
    <citation type="submission" date="2018-01" db="EMBL/GenBank/DDBJ databases">
        <authorList>
            <person name="Gaut B.S."/>
            <person name="Morton B.R."/>
            <person name="Clegg M.T."/>
            <person name="Duvall M.R."/>
        </authorList>
    </citation>
    <scope>NUCLEOTIDE SEQUENCE [LARGE SCALE GENOMIC DNA]</scope>
    <source>
        <strain evidence="10">GP69</strain>
    </source>
</reference>
<dbReference type="OrthoDB" id="2968466at2"/>
<feature type="transmembrane region" description="Helical" evidence="7">
    <location>
        <begin position="227"/>
        <end position="248"/>
    </location>
</feature>